<dbReference type="CDD" id="cd23509">
    <property type="entry name" value="Gnk2-like"/>
    <property type="match status" value="2"/>
</dbReference>
<dbReference type="GO" id="GO:0005576">
    <property type="term" value="C:extracellular region"/>
    <property type="evidence" value="ECO:0007669"/>
    <property type="project" value="UniProtKB-SubCell"/>
</dbReference>
<dbReference type="PANTHER" id="PTHR32411">
    <property type="entry name" value="CYSTEINE-RICH REPEAT SECRETORY PROTEIN 38-RELATED"/>
    <property type="match status" value="1"/>
</dbReference>
<keyword evidence="4" id="KW-0677">Repeat</keyword>
<sequence length="217" mass="24427">MSSSQFTFTIYLLTFALFLQTIFGASPVFHYCLSSAGNFTSDDRFGLGSVGLNPYQTYGLALCRRDVDATDCKTCVSEASNEISKRCPYNKDFFQQIDLQNQFFMTSTQNANDLTTFNRQTRELLSKLSKEATLTPELYAGGLLDLAGGDSKKLYGLVQCTRDLSSNNCFKCLDSMIAKLPSCNGKVGAWRKSWRWELQHKIRDVPFLQFLGNICIK</sequence>
<dbReference type="InterPro" id="IPR002902">
    <property type="entry name" value="GNK2"/>
</dbReference>
<evidence type="ECO:0000259" key="7">
    <source>
        <dbReference type="PROSITE" id="PS51473"/>
    </source>
</evidence>
<evidence type="ECO:0000256" key="6">
    <source>
        <dbReference type="SAM" id="SignalP"/>
    </source>
</evidence>
<evidence type="ECO:0000313" key="9">
    <source>
        <dbReference type="Proteomes" id="UP001324115"/>
    </source>
</evidence>
<comment type="similarity">
    <text evidence="5">Belongs to the cysteine-rich repeat secretory protein family.</text>
</comment>
<dbReference type="InterPro" id="IPR050581">
    <property type="entry name" value="CRR_secretory_protein"/>
</dbReference>
<dbReference type="Gene3D" id="3.30.430.20">
    <property type="entry name" value="Gnk2 domain, C-X8-C-X2-C motif"/>
    <property type="match status" value="2"/>
</dbReference>
<comment type="subcellular location">
    <subcellularLocation>
        <location evidence="1">Secreted</location>
    </subcellularLocation>
</comment>
<dbReference type="PROSITE" id="PS51473">
    <property type="entry name" value="GNK2"/>
    <property type="match status" value="1"/>
</dbReference>
<gene>
    <name evidence="8" type="ORF">RGQ29_006488</name>
</gene>
<evidence type="ECO:0000256" key="1">
    <source>
        <dbReference type="ARBA" id="ARBA00004613"/>
    </source>
</evidence>
<dbReference type="Pfam" id="PF01657">
    <property type="entry name" value="Stress-antifung"/>
    <property type="match status" value="2"/>
</dbReference>
<evidence type="ECO:0000256" key="5">
    <source>
        <dbReference type="ARBA" id="ARBA00038515"/>
    </source>
</evidence>
<name>A0AAN7E736_QUERU</name>
<evidence type="ECO:0000256" key="3">
    <source>
        <dbReference type="ARBA" id="ARBA00022729"/>
    </source>
</evidence>
<reference evidence="8 9" key="1">
    <citation type="journal article" date="2023" name="G3 (Bethesda)">
        <title>A haplotype-resolved chromosome-scale genome for Quercus rubra L. provides insights into the genetics of adaptive traits for red oak species.</title>
        <authorList>
            <person name="Kapoor B."/>
            <person name="Jenkins J."/>
            <person name="Schmutz J."/>
            <person name="Zhebentyayeva T."/>
            <person name="Kuelheim C."/>
            <person name="Coggeshall M."/>
            <person name="Heim C."/>
            <person name="Lasky J.R."/>
            <person name="Leites L."/>
            <person name="Islam-Faridi N."/>
            <person name="Romero-Severson J."/>
            <person name="DeLeo V.L."/>
            <person name="Lucas S.M."/>
            <person name="Lazic D."/>
            <person name="Gailing O."/>
            <person name="Carlson J."/>
            <person name="Staton M."/>
        </authorList>
    </citation>
    <scope>NUCLEOTIDE SEQUENCE [LARGE SCALE GENOMIC DNA]</scope>
    <source>
        <strain evidence="8">Pseudo-F2</strain>
    </source>
</reference>
<evidence type="ECO:0000256" key="2">
    <source>
        <dbReference type="ARBA" id="ARBA00022525"/>
    </source>
</evidence>
<evidence type="ECO:0000313" key="8">
    <source>
        <dbReference type="EMBL" id="KAK4564451.1"/>
    </source>
</evidence>
<keyword evidence="9" id="KW-1185">Reference proteome</keyword>
<keyword evidence="3 6" id="KW-0732">Signal</keyword>
<comment type="caution">
    <text evidence="8">The sequence shown here is derived from an EMBL/GenBank/DDBJ whole genome shotgun (WGS) entry which is preliminary data.</text>
</comment>
<dbReference type="AlphaFoldDB" id="A0AAN7E736"/>
<keyword evidence="2" id="KW-0964">Secreted</keyword>
<proteinExistence type="inferred from homology"/>
<feature type="signal peptide" evidence="6">
    <location>
        <begin position="1"/>
        <end position="24"/>
    </location>
</feature>
<accession>A0AAN7E736</accession>
<dbReference type="Proteomes" id="UP001324115">
    <property type="component" value="Unassembled WGS sequence"/>
</dbReference>
<feature type="domain" description="Gnk2-homologous" evidence="7">
    <location>
        <begin position="99"/>
        <end position="207"/>
    </location>
</feature>
<dbReference type="PANTHER" id="PTHR32411:SF43">
    <property type="entry name" value="CYSTEINE-RICH REPEAT SECRETORY PROTEIN 38"/>
    <property type="match status" value="1"/>
</dbReference>
<dbReference type="InterPro" id="IPR038408">
    <property type="entry name" value="GNK2_sf"/>
</dbReference>
<organism evidence="8 9">
    <name type="scientific">Quercus rubra</name>
    <name type="common">Northern red oak</name>
    <name type="synonym">Quercus borealis</name>
    <dbReference type="NCBI Taxonomy" id="3512"/>
    <lineage>
        <taxon>Eukaryota</taxon>
        <taxon>Viridiplantae</taxon>
        <taxon>Streptophyta</taxon>
        <taxon>Embryophyta</taxon>
        <taxon>Tracheophyta</taxon>
        <taxon>Spermatophyta</taxon>
        <taxon>Magnoliopsida</taxon>
        <taxon>eudicotyledons</taxon>
        <taxon>Gunneridae</taxon>
        <taxon>Pentapetalae</taxon>
        <taxon>rosids</taxon>
        <taxon>fabids</taxon>
        <taxon>Fagales</taxon>
        <taxon>Fagaceae</taxon>
        <taxon>Quercus</taxon>
    </lineage>
</organism>
<evidence type="ECO:0000256" key="4">
    <source>
        <dbReference type="ARBA" id="ARBA00022737"/>
    </source>
</evidence>
<feature type="chain" id="PRO_5042838343" description="Gnk2-homologous domain-containing protein" evidence="6">
    <location>
        <begin position="25"/>
        <end position="217"/>
    </location>
</feature>
<dbReference type="EMBL" id="JAXUIC010000011">
    <property type="protein sequence ID" value="KAK4564451.1"/>
    <property type="molecule type" value="Genomic_DNA"/>
</dbReference>
<protein>
    <recommendedName>
        <fullName evidence="7">Gnk2-homologous domain-containing protein</fullName>
    </recommendedName>
</protein>